<reference evidence="1 2" key="1">
    <citation type="submission" date="2016-10" db="EMBL/GenBank/DDBJ databases">
        <authorList>
            <person name="de Groot N.N."/>
        </authorList>
    </citation>
    <scope>NUCLEOTIDE SEQUENCE [LARGE SCALE GENOMIC DNA]</scope>
    <source>
        <strain evidence="1 2">DSM 1736</strain>
    </source>
</reference>
<name>A0A1G9YVC2_9FIRM</name>
<evidence type="ECO:0000313" key="2">
    <source>
        <dbReference type="Proteomes" id="UP000214880"/>
    </source>
</evidence>
<sequence length="43" mass="4790">MTRSNGLTVRIRNMVLPTIAGDLRTENLKDNRAGPFLSLCIKC</sequence>
<keyword evidence="2" id="KW-1185">Reference proteome</keyword>
<dbReference type="AlphaFoldDB" id="A0A1G9YVC2"/>
<proteinExistence type="predicted"/>
<accession>A0A1G9YVC2</accession>
<evidence type="ECO:0000313" key="1">
    <source>
        <dbReference type="EMBL" id="SDN12595.1"/>
    </source>
</evidence>
<dbReference type="Proteomes" id="UP000214880">
    <property type="component" value="Unassembled WGS sequence"/>
</dbReference>
<protein>
    <submittedName>
        <fullName evidence="1">Uncharacterized protein</fullName>
    </submittedName>
</protein>
<gene>
    <name evidence="1" type="ORF">SAMN04488502_11268</name>
</gene>
<dbReference type="EMBL" id="FNHB01000012">
    <property type="protein sequence ID" value="SDN12595.1"/>
    <property type="molecule type" value="Genomic_DNA"/>
</dbReference>
<organism evidence="1 2">
    <name type="scientific">Dendrosporobacter quercicolus</name>
    <dbReference type="NCBI Taxonomy" id="146817"/>
    <lineage>
        <taxon>Bacteria</taxon>
        <taxon>Bacillati</taxon>
        <taxon>Bacillota</taxon>
        <taxon>Negativicutes</taxon>
        <taxon>Selenomonadales</taxon>
        <taxon>Sporomusaceae</taxon>
        <taxon>Dendrosporobacter</taxon>
    </lineage>
</organism>